<dbReference type="PROSITE" id="PS51379">
    <property type="entry name" value="4FE4S_FER_2"/>
    <property type="match status" value="1"/>
</dbReference>
<protein>
    <submittedName>
        <fullName evidence="2">Ferredoxin</fullName>
    </submittedName>
</protein>
<organism evidence="2 3">
    <name type="scientific">Paragemmobacter ruber</name>
    <dbReference type="NCBI Taxonomy" id="1985673"/>
    <lineage>
        <taxon>Bacteria</taxon>
        <taxon>Pseudomonadati</taxon>
        <taxon>Pseudomonadota</taxon>
        <taxon>Alphaproteobacteria</taxon>
        <taxon>Rhodobacterales</taxon>
        <taxon>Paracoccaceae</taxon>
        <taxon>Paragemmobacter</taxon>
    </lineage>
</organism>
<dbReference type="EMBL" id="JAAATW010000002">
    <property type="protein sequence ID" value="NBE07580.1"/>
    <property type="molecule type" value="Genomic_DNA"/>
</dbReference>
<accession>A0ABW9Y6Z4</accession>
<dbReference type="InterPro" id="IPR017896">
    <property type="entry name" value="4Fe4S_Fe-S-bd"/>
</dbReference>
<evidence type="ECO:0000313" key="3">
    <source>
        <dbReference type="Proteomes" id="UP001517376"/>
    </source>
</evidence>
<dbReference type="Proteomes" id="UP001517376">
    <property type="component" value="Unassembled WGS sequence"/>
</dbReference>
<evidence type="ECO:0000259" key="1">
    <source>
        <dbReference type="PROSITE" id="PS51379"/>
    </source>
</evidence>
<dbReference type="RefSeq" id="WP_161766619.1">
    <property type="nucleotide sequence ID" value="NZ_JAAATW010000002.1"/>
</dbReference>
<proteinExistence type="predicted"/>
<gene>
    <name evidence="2" type="ORF">GU920_08530</name>
</gene>
<comment type="caution">
    <text evidence="2">The sequence shown here is derived from an EMBL/GenBank/DDBJ whole genome shotgun (WGS) entry which is preliminary data.</text>
</comment>
<sequence length="214" mass="22986">MTLTDTLAAHHLAVLGGFHPEADDAVPPGTQTLLLLGPAEPGFWAHLTAQPEWQDGQPDPIDRWSRRVIGRIACDLGAKALFPFGGPPYHPFYTWALRTGRIWDSPVRLLVSADQGLMVSFRGALALKDRIALPAPAPRPCNGCAAPCLTACPATALTADGYDVPACHAFLDTPPGAPCLTTGCETRRACPVSQAYARLPEQSAYHMRRFHGVD</sequence>
<name>A0ABW9Y6Z4_9RHOB</name>
<evidence type="ECO:0000313" key="2">
    <source>
        <dbReference type="EMBL" id="NBE07580.1"/>
    </source>
</evidence>
<feature type="domain" description="4Fe-4S ferredoxin-type" evidence="1">
    <location>
        <begin position="132"/>
        <end position="162"/>
    </location>
</feature>
<reference evidence="3" key="1">
    <citation type="submission" date="2020-01" db="EMBL/GenBank/DDBJ databases">
        <title>Sphingomonas sp. strain CSW-10.</title>
        <authorList>
            <person name="Chen W.-M."/>
        </authorList>
    </citation>
    <scope>NUCLEOTIDE SEQUENCE [LARGE SCALE GENOMIC DNA]</scope>
    <source>
        <strain evidence="3">CCP-1</strain>
    </source>
</reference>
<keyword evidence="3" id="KW-1185">Reference proteome</keyword>